<keyword evidence="1" id="KW-1133">Transmembrane helix</keyword>
<keyword evidence="3" id="KW-1185">Reference proteome</keyword>
<proteinExistence type="predicted"/>
<keyword evidence="1" id="KW-0472">Membrane</keyword>
<organism evidence="2 3">
    <name type="scientific">Rheinheimera riviphila</name>
    <dbReference type="NCBI Taxonomy" id="1834037"/>
    <lineage>
        <taxon>Bacteria</taxon>
        <taxon>Pseudomonadati</taxon>
        <taxon>Pseudomonadota</taxon>
        <taxon>Gammaproteobacteria</taxon>
        <taxon>Chromatiales</taxon>
        <taxon>Chromatiaceae</taxon>
        <taxon>Rheinheimera</taxon>
    </lineage>
</organism>
<evidence type="ECO:0000313" key="2">
    <source>
        <dbReference type="EMBL" id="RVU37581.1"/>
    </source>
</evidence>
<keyword evidence="2" id="KW-0808">Transferase</keyword>
<evidence type="ECO:0000256" key="1">
    <source>
        <dbReference type="SAM" id="Phobius"/>
    </source>
</evidence>
<reference evidence="2 3" key="1">
    <citation type="submission" date="2019-01" db="EMBL/GenBank/DDBJ databases">
        <authorList>
            <person name="Chen W.-M."/>
        </authorList>
    </citation>
    <scope>NUCLEOTIDE SEQUENCE [LARGE SCALE GENOMIC DNA]</scope>
    <source>
        <strain evidence="2 3">KYPC3</strain>
    </source>
</reference>
<protein>
    <submittedName>
        <fullName evidence="2">3-phosphoshikimate 1-carboxyvinyltransferase</fullName>
    </submittedName>
</protein>
<accession>A0A437QSV1</accession>
<dbReference type="Proteomes" id="UP000283077">
    <property type="component" value="Unassembled WGS sequence"/>
</dbReference>
<keyword evidence="1" id="KW-0812">Transmembrane</keyword>
<name>A0A437QSV1_9GAMM</name>
<comment type="caution">
    <text evidence="2">The sequence shown here is derived from an EMBL/GenBank/DDBJ whole genome shotgun (WGS) entry which is preliminary data.</text>
</comment>
<feature type="transmembrane region" description="Helical" evidence="1">
    <location>
        <begin position="67"/>
        <end position="89"/>
    </location>
</feature>
<dbReference type="AlphaFoldDB" id="A0A437QSV1"/>
<dbReference type="OrthoDB" id="6264467at2"/>
<sequence>MPADIGESFTEQQLSHLRVALGARQWGKHQLDLRGTLRIFHWRYYYVVVAGRNLRDGARSQQQFSKLMLAVIISMLLVVSAGLGVLLLYLVKSAFGIDLFDGFSLGIWSWFKALFA</sequence>
<dbReference type="GO" id="GO:0016740">
    <property type="term" value="F:transferase activity"/>
    <property type="evidence" value="ECO:0007669"/>
    <property type="project" value="UniProtKB-KW"/>
</dbReference>
<dbReference type="EMBL" id="SACS01000009">
    <property type="protein sequence ID" value="RVU37581.1"/>
    <property type="molecule type" value="Genomic_DNA"/>
</dbReference>
<gene>
    <name evidence="2" type="ORF">EOE67_09810</name>
</gene>
<evidence type="ECO:0000313" key="3">
    <source>
        <dbReference type="Proteomes" id="UP000283077"/>
    </source>
</evidence>